<dbReference type="InterPro" id="IPR000297">
    <property type="entry name" value="PPIase_PpiC"/>
</dbReference>
<sequence>MISSACGKSTPPVITVGVVSFTEDELLGLSPARRTTLAQLTALALAVADSSTDQLGEPLLEKWENDRLLDIFTAELTLMKNGIDDAVLEAHYLTDPEWELTVRHILFFSERWRDRSHRLEAQDKAGRAMELLYEGADFAETASQLSEEPGAEGRQGLLTPGREGSWVPEFWAAALSLQPGEISPVTETQYGYHILRLEDRQIVPFPEARTVVSRSVANRIEDPRAVLQAWLEDNAGETEDVRRSTALAEAIRLNLKVPAGEITDLERAWDDITYRWSTALGFGYGLNTSETANAALGALANSSQNATIARNELAEHDAMLRVRYEFTFSSPPG</sequence>
<dbReference type="SUPFAM" id="SSF54534">
    <property type="entry name" value="FKBP-like"/>
    <property type="match status" value="1"/>
</dbReference>
<dbReference type="PROSITE" id="PS50198">
    <property type="entry name" value="PPIC_PPIASE_2"/>
    <property type="match status" value="1"/>
</dbReference>
<reference evidence="2" key="1">
    <citation type="submission" date="2018-05" db="EMBL/GenBank/DDBJ databases">
        <authorList>
            <person name="Lanie J.A."/>
            <person name="Ng W.-L."/>
            <person name="Kazmierczak K.M."/>
            <person name="Andrzejewski T.M."/>
            <person name="Davidsen T.M."/>
            <person name="Wayne K.J."/>
            <person name="Tettelin H."/>
            <person name="Glass J.I."/>
            <person name="Rusch D."/>
            <person name="Podicherti R."/>
            <person name="Tsui H.-C.T."/>
            <person name="Winkler M.E."/>
        </authorList>
    </citation>
    <scope>NUCLEOTIDE SEQUENCE</scope>
</reference>
<protein>
    <recommendedName>
        <fullName evidence="1">PpiC domain-containing protein</fullName>
    </recommendedName>
</protein>
<dbReference type="PANTHER" id="PTHR47245">
    <property type="entry name" value="PEPTIDYLPROLYL ISOMERASE"/>
    <property type="match status" value="1"/>
</dbReference>
<dbReference type="EMBL" id="UINC01000578">
    <property type="protein sequence ID" value="SUZ57791.1"/>
    <property type="molecule type" value="Genomic_DNA"/>
</dbReference>
<organism evidence="2">
    <name type="scientific">marine metagenome</name>
    <dbReference type="NCBI Taxonomy" id="408172"/>
    <lineage>
        <taxon>unclassified sequences</taxon>
        <taxon>metagenomes</taxon>
        <taxon>ecological metagenomes</taxon>
    </lineage>
</organism>
<feature type="domain" description="PpiC" evidence="1">
    <location>
        <begin position="97"/>
        <end position="199"/>
    </location>
</feature>
<evidence type="ECO:0000313" key="2">
    <source>
        <dbReference type="EMBL" id="SUZ57791.1"/>
    </source>
</evidence>
<dbReference type="GO" id="GO:0003755">
    <property type="term" value="F:peptidyl-prolyl cis-trans isomerase activity"/>
    <property type="evidence" value="ECO:0007669"/>
    <property type="project" value="InterPro"/>
</dbReference>
<dbReference type="AlphaFoldDB" id="A0A381NT51"/>
<dbReference type="PANTHER" id="PTHR47245:SF2">
    <property type="entry name" value="PEPTIDYL-PROLYL CIS-TRANS ISOMERASE HP_0175-RELATED"/>
    <property type="match status" value="1"/>
</dbReference>
<name>A0A381NT51_9ZZZZ</name>
<dbReference type="Gene3D" id="3.10.50.40">
    <property type="match status" value="1"/>
</dbReference>
<dbReference type="InterPro" id="IPR046357">
    <property type="entry name" value="PPIase_dom_sf"/>
</dbReference>
<gene>
    <name evidence="2" type="ORF">METZ01_LOCUS10645</name>
</gene>
<dbReference type="Pfam" id="PF00639">
    <property type="entry name" value="Rotamase"/>
    <property type="match status" value="1"/>
</dbReference>
<proteinExistence type="predicted"/>
<evidence type="ECO:0000259" key="1">
    <source>
        <dbReference type="PROSITE" id="PS50198"/>
    </source>
</evidence>
<dbReference type="InterPro" id="IPR050245">
    <property type="entry name" value="PrsA_foldase"/>
</dbReference>
<accession>A0A381NT51</accession>